<reference evidence="2" key="1">
    <citation type="submission" date="2014-03" db="EMBL/GenBank/DDBJ databases">
        <authorList>
            <person name="Aksoy S."/>
            <person name="Warren W."/>
            <person name="Wilson R.K."/>
        </authorList>
    </citation>
    <scope>NUCLEOTIDE SEQUENCE [LARGE SCALE GENOMIC DNA]</scope>
    <source>
        <strain evidence="2">IAEA</strain>
    </source>
</reference>
<dbReference type="Proteomes" id="UP000092445">
    <property type="component" value="Unassembled WGS sequence"/>
</dbReference>
<evidence type="ECO:0000313" key="2">
    <source>
        <dbReference type="Proteomes" id="UP000092445"/>
    </source>
</evidence>
<reference evidence="1" key="2">
    <citation type="submission" date="2020-05" db="UniProtKB">
        <authorList>
            <consortium name="EnsemblMetazoa"/>
        </authorList>
    </citation>
    <scope>IDENTIFICATION</scope>
    <source>
        <strain evidence="1">IAEA</strain>
    </source>
</reference>
<organism evidence="1 2">
    <name type="scientific">Glossina pallidipes</name>
    <name type="common">Tsetse fly</name>
    <dbReference type="NCBI Taxonomy" id="7398"/>
    <lineage>
        <taxon>Eukaryota</taxon>
        <taxon>Metazoa</taxon>
        <taxon>Ecdysozoa</taxon>
        <taxon>Arthropoda</taxon>
        <taxon>Hexapoda</taxon>
        <taxon>Insecta</taxon>
        <taxon>Pterygota</taxon>
        <taxon>Neoptera</taxon>
        <taxon>Endopterygota</taxon>
        <taxon>Diptera</taxon>
        <taxon>Brachycera</taxon>
        <taxon>Muscomorpha</taxon>
        <taxon>Hippoboscoidea</taxon>
        <taxon>Glossinidae</taxon>
        <taxon>Glossina</taxon>
    </lineage>
</organism>
<proteinExistence type="predicted"/>
<dbReference type="VEuPathDB" id="VectorBase:GPAI011625"/>
<sequence length="170" mass="18563">MISEAKHLTGGSTSTKTTSIFGSIDDNIAATGATIGISFEGAPSLAGASSLNSQTADNSKLIFPITAFLIKSLLGPHLRGPFRPFPEAGAAQRPREEKTTTQEISILQLLDSSFSLFKTATLENLTSTLLLREHRRMESARIPKENEIYSAEEKRAWLCLAKRNVRNEKN</sequence>
<protein>
    <submittedName>
        <fullName evidence="1">Uncharacterized protein</fullName>
    </submittedName>
</protein>
<dbReference type="EnsemblMetazoa" id="GPAI011625-RA">
    <property type="protein sequence ID" value="GPAI011625-PA"/>
    <property type="gene ID" value="GPAI011625"/>
</dbReference>
<evidence type="ECO:0000313" key="1">
    <source>
        <dbReference type="EnsemblMetazoa" id="GPAI011625-PA"/>
    </source>
</evidence>
<name>A0A1A9ZDT7_GLOPL</name>
<keyword evidence="2" id="KW-1185">Reference proteome</keyword>
<accession>A0A1A9ZDT7</accession>
<dbReference type="AlphaFoldDB" id="A0A1A9ZDT7"/>